<organism evidence="2 3">
    <name type="scientific">Champsocephalus esox</name>
    <name type="common">pike icefish</name>
    <dbReference type="NCBI Taxonomy" id="159716"/>
    <lineage>
        <taxon>Eukaryota</taxon>
        <taxon>Metazoa</taxon>
        <taxon>Chordata</taxon>
        <taxon>Craniata</taxon>
        <taxon>Vertebrata</taxon>
        <taxon>Euteleostomi</taxon>
        <taxon>Actinopterygii</taxon>
        <taxon>Neopterygii</taxon>
        <taxon>Teleostei</taxon>
        <taxon>Neoteleostei</taxon>
        <taxon>Acanthomorphata</taxon>
        <taxon>Eupercaria</taxon>
        <taxon>Perciformes</taxon>
        <taxon>Notothenioidei</taxon>
        <taxon>Channichthyidae</taxon>
        <taxon>Champsocephalus</taxon>
    </lineage>
</organism>
<feature type="region of interest" description="Disordered" evidence="1">
    <location>
        <begin position="1"/>
        <end position="29"/>
    </location>
</feature>
<keyword evidence="3" id="KW-1185">Reference proteome</keyword>
<reference evidence="2 3" key="1">
    <citation type="journal article" date="2023" name="Mol. Biol. Evol.">
        <title>Genomics of Secondarily Temperate Adaptation in the Only Non-Antarctic Icefish.</title>
        <authorList>
            <person name="Rivera-Colon A.G."/>
            <person name="Rayamajhi N."/>
            <person name="Minhas B.F."/>
            <person name="Madrigal G."/>
            <person name="Bilyk K.T."/>
            <person name="Yoon V."/>
            <person name="Hune M."/>
            <person name="Gregory S."/>
            <person name="Cheng C.H.C."/>
            <person name="Catchen J.M."/>
        </authorList>
    </citation>
    <scope>NUCLEOTIDE SEQUENCE [LARGE SCALE GENOMIC DNA]</scope>
    <source>
        <strain evidence="2">JC2023a</strain>
    </source>
</reference>
<dbReference type="EMBL" id="JAULUE010002061">
    <property type="protein sequence ID" value="KAK5883262.1"/>
    <property type="molecule type" value="Genomic_DNA"/>
</dbReference>
<evidence type="ECO:0000313" key="2">
    <source>
        <dbReference type="EMBL" id="KAK5883262.1"/>
    </source>
</evidence>
<evidence type="ECO:0000313" key="3">
    <source>
        <dbReference type="Proteomes" id="UP001335648"/>
    </source>
</evidence>
<comment type="caution">
    <text evidence="2">The sequence shown here is derived from an EMBL/GenBank/DDBJ whole genome shotgun (WGS) entry which is preliminary data.</text>
</comment>
<dbReference type="Proteomes" id="UP001335648">
    <property type="component" value="Unassembled WGS sequence"/>
</dbReference>
<evidence type="ECO:0000256" key="1">
    <source>
        <dbReference type="SAM" id="MobiDB-lite"/>
    </source>
</evidence>
<sequence length="102" mass="11442">MRGTLFHSHHGDGRRERNGRERALGASAGERLTESLDRRAVWVFALWRQSHDSLLYPAWLRIQPSAPPLLLSTPRCPHSLQPHPLQAAACFPSTVPLPWSCG</sequence>
<proteinExistence type="predicted"/>
<dbReference type="AlphaFoldDB" id="A0AAN8BEI0"/>
<name>A0AAN8BEI0_9TELE</name>
<feature type="compositionally biased region" description="Basic and acidic residues" evidence="1">
    <location>
        <begin position="9"/>
        <end position="23"/>
    </location>
</feature>
<protein>
    <submittedName>
        <fullName evidence="2">Uncharacterized protein</fullName>
    </submittedName>
</protein>
<gene>
    <name evidence="2" type="ORF">CesoFtcFv8_019611</name>
</gene>
<accession>A0AAN8BEI0</accession>